<proteinExistence type="predicted"/>
<evidence type="ECO:0000313" key="1">
    <source>
        <dbReference type="EMBL" id="AEE53069.1"/>
    </source>
</evidence>
<gene>
    <name evidence="1" type="ordered locus">Halhy_5243</name>
</gene>
<sequence>MTENQLIEIIFSWVNWGKGEMFSEKTVFLTHMILLSKKQSVQNDIEHYRLSVMLNIFIAFENGANLGLDSFKEKFHSQKIYIE</sequence>
<dbReference type="EMBL" id="CP002691">
    <property type="protein sequence ID" value="AEE53069.1"/>
    <property type="molecule type" value="Genomic_DNA"/>
</dbReference>
<protein>
    <submittedName>
        <fullName evidence="1">Uncharacterized protein</fullName>
    </submittedName>
</protein>
<reference key="2">
    <citation type="submission" date="2011-04" db="EMBL/GenBank/DDBJ databases">
        <title>Complete sequence of chromosome of Haliscomenobacter hydrossis DSM 1100.</title>
        <authorList>
            <consortium name="US DOE Joint Genome Institute (JGI-PGF)"/>
            <person name="Lucas S."/>
            <person name="Han J."/>
            <person name="Lapidus A."/>
            <person name="Bruce D."/>
            <person name="Goodwin L."/>
            <person name="Pitluck S."/>
            <person name="Peters L."/>
            <person name="Kyrpides N."/>
            <person name="Mavromatis K."/>
            <person name="Ivanova N."/>
            <person name="Ovchinnikova G."/>
            <person name="Pagani I."/>
            <person name="Daligault H."/>
            <person name="Detter J.C."/>
            <person name="Han C."/>
            <person name="Land M."/>
            <person name="Hauser L."/>
            <person name="Markowitz V."/>
            <person name="Cheng J.-F."/>
            <person name="Hugenholtz P."/>
            <person name="Woyke T."/>
            <person name="Wu D."/>
            <person name="Verbarg S."/>
            <person name="Frueling A."/>
            <person name="Brambilla E."/>
            <person name="Klenk H.-P."/>
            <person name="Eisen J.A."/>
        </authorList>
    </citation>
    <scope>NUCLEOTIDE SEQUENCE</scope>
    <source>
        <strain>DSM 1100</strain>
    </source>
</reference>
<dbReference type="Proteomes" id="UP000008461">
    <property type="component" value="Chromosome"/>
</dbReference>
<dbReference type="KEGG" id="hhy:Halhy_5243"/>
<reference evidence="1 2" key="1">
    <citation type="journal article" date="2011" name="Stand. Genomic Sci.">
        <title>Complete genome sequence of Haliscomenobacter hydrossis type strain (O).</title>
        <authorList>
            <consortium name="US DOE Joint Genome Institute (JGI-PGF)"/>
            <person name="Daligault H."/>
            <person name="Lapidus A."/>
            <person name="Zeytun A."/>
            <person name="Nolan M."/>
            <person name="Lucas S."/>
            <person name="Del Rio T.G."/>
            <person name="Tice H."/>
            <person name="Cheng J.F."/>
            <person name="Tapia R."/>
            <person name="Han C."/>
            <person name="Goodwin L."/>
            <person name="Pitluck S."/>
            <person name="Liolios K."/>
            <person name="Pagani I."/>
            <person name="Ivanova N."/>
            <person name="Huntemann M."/>
            <person name="Mavromatis K."/>
            <person name="Mikhailova N."/>
            <person name="Pati A."/>
            <person name="Chen A."/>
            <person name="Palaniappan K."/>
            <person name="Land M."/>
            <person name="Hauser L."/>
            <person name="Brambilla E.M."/>
            <person name="Rohde M."/>
            <person name="Verbarg S."/>
            <person name="Goker M."/>
            <person name="Bristow J."/>
            <person name="Eisen J.A."/>
            <person name="Markowitz V."/>
            <person name="Hugenholtz P."/>
            <person name="Kyrpides N.C."/>
            <person name="Klenk H.P."/>
            <person name="Woyke T."/>
        </authorList>
    </citation>
    <scope>NUCLEOTIDE SEQUENCE [LARGE SCALE GENOMIC DNA]</scope>
    <source>
        <strain evidence="2">ATCC 27775 / DSM 1100 / LMG 10767 / O</strain>
    </source>
</reference>
<accession>F4L609</accession>
<dbReference type="HOGENOM" id="CLU_2537865_0_0_10"/>
<organism evidence="1 2">
    <name type="scientific">Haliscomenobacter hydrossis (strain ATCC 27775 / DSM 1100 / LMG 10767 / O)</name>
    <dbReference type="NCBI Taxonomy" id="760192"/>
    <lineage>
        <taxon>Bacteria</taxon>
        <taxon>Pseudomonadati</taxon>
        <taxon>Bacteroidota</taxon>
        <taxon>Saprospiria</taxon>
        <taxon>Saprospirales</taxon>
        <taxon>Haliscomenobacteraceae</taxon>
        <taxon>Haliscomenobacter</taxon>
    </lineage>
</organism>
<evidence type="ECO:0000313" key="2">
    <source>
        <dbReference type="Proteomes" id="UP000008461"/>
    </source>
</evidence>
<dbReference type="AlphaFoldDB" id="F4L609"/>
<keyword evidence="2" id="KW-1185">Reference proteome</keyword>
<dbReference type="RefSeq" id="WP_013767604.1">
    <property type="nucleotide sequence ID" value="NC_015510.1"/>
</dbReference>
<name>F4L609_HALH1</name>